<dbReference type="NCBIfam" id="TIGR01641">
    <property type="entry name" value="phageSPP1_gp7"/>
    <property type="match status" value="1"/>
</dbReference>
<reference evidence="3" key="1">
    <citation type="submission" date="2020-10" db="EMBL/GenBank/DDBJ databases">
        <authorList>
            <person name="Gilroy R."/>
        </authorList>
    </citation>
    <scope>NUCLEOTIDE SEQUENCE</scope>
    <source>
        <strain evidence="3">2830</strain>
    </source>
</reference>
<reference evidence="3" key="2">
    <citation type="journal article" date="2021" name="PeerJ">
        <title>Extensive microbial diversity within the chicken gut microbiome revealed by metagenomics and culture.</title>
        <authorList>
            <person name="Gilroy R."/>
            <person name="Ravi A."/>
            <person name="Getino M."/>
            <person name="Pursley I."/>
            <person name="Horton D.L."/>
            <person name="Alikhan N.F."/>
            <person name="Baker D."/>
            <person name="Gharbi K."/>
            <person name="Hall N."/>
            <person name="Watson M."/>
            <person name="Adriaenssens E.M."/>
            <person name="Foster-Nyarko E."/>
            <person name="Jarju S."/>
            <person name="Secka A."/>
            <person name="Antonio M."/>
            <person name="Oren A."/>
            <person name="Chaudhuri R.R."/>
            <person name="La Ragione R."/>
            <person name="Hildebrand F."/>
            <person name="Pallen M.J."/>
        </authorList>
    </citation>
    <scope>NUCLEOTIDE SEQUENCE</scope>
    <source>
        <strain evidence="3">2830</strain>
    </source>
</reference>
<dbReference type="Pfam" id="PF15644">
    <property type="entry name" value="Gln_amidase"/>
    <property type="match status" value="1"/>
</dbReference>
<feature type="domain" description="Phage head morphogenesis" evidence="1">
    <location>
        <begin position="200"/>
        <end position="305"/>
    </location>
</feature>
<comment type="caution">
    <text evidence="3">The sequence shown here is derived from an EMBL/GenBank/DDBJ whole genome shotgun (WGS) entry which is preliminary data.</text>
</comment>
<evidence type="ECO:0000313" key="3">
    <source>
        <dbReference type="EMBL" id="HIU10389.1"/>
    </source>
</evidence>
<accession>A0A9D1HJG7</accession>
<protein>
    <submittedName>
        <fullName evidence="3">Minor capsid protein</fullName>
    </submittedName>
</protein>
<name>A0A9D1HJG7_9FIRM</name>
<dbReference type="InterPro" id="IPR006528">
    <property type="entry name" value="Phage_head_morphogenesis_dom"/>
</dbReference>
<dbReference type="InterPro" id="IPR028908">
    <property type="entry name" value="Tox-PL_dom"/>
</dbReference>
<dbReference type="EMBL" id="DVMH01000021">
    <property type="protein sequence ID" value="HIU10389.1"/>
    <property type="molecule type" value="Genomic_DNA"/>
</dbReference>
<organism evidence="3 4">
    <name type="scientific">Candidatus Avidehalobacter gallistercoris</name>
    <dbReference type="NCBI Taxonomy" id="2840694"/>
    <lineage>
        <taxon>Bacteria</taxon>
        <taxon>Bacillati</taxon>
        <taxon>Bacillota</taxon>
        <taxon>Clostridia</taxon>
        <taxon>Eubacteriales</taxon>
        <taxon>Peptococcaceae</taxon>
        <taxon>Peptococcaceae incertae sedis</taxon>
        <taxon>Candidatus Avidehalobacter</taxon>
    </lineage>
</organism>
<evidence type="ECO:0000259" key="2">
    <source>
        <dbReference type="Pfam" id="PF15644"/>
    </source>
</evidence>
<proteinExistence type="predicted"/>
<dbReference type="Proteomes" id="UP000824124">
    <property type="component" value="Unassembled WGS sequence"/>
</dbReference>
<gene>
    <name evidence="3" type="ORF">IAB00_03975</name>
</gene>
<evidence type="ECO:0000259" key="1">
    <source>
        <dbReference type="Pfam" id="PF04233"/>
    </source>
</evidence>
<dbReference type="Pfam" id="PF04233">
    <property type="entry name" value="Phage_Mu_F"/>
    <property type="match status" value="1"/>
</dbReference>
<dbReference type="AlphaFoldDB" id="A0A9D1HJG7"/>
<evidence type="ECO:0000313" key="4">
    <source>
        <dbReference type="Proteomes" id="UP000824124"/>
    </source>
</evidence>
<feature type="domain" description="Tox-PL" evidence="2">
    <location>
        <begin position="404"/>
        <end position="505"/>
    </location>
</feature>
<sequence>MATNNAEYWAQRMKLLEEALADQGFDYVQNLEKQFDRAIAQIEKETAAWYQRFADNNGITYAQARKWLTADELQEFHWTVEEYIQYAQDNELSGQWIRQLENASAKVHISRLDALKLELQQQVERLAGGQLDGIDALARRIYTEGYYKTAFEIQRGVGVGWTLHALNEDAIAKVLSRPWTTDGQTFRDRVWTNKTALLNSVNQHLTQMIIRGESARKTIDALAHDMNVSKSKAGRLVMTESAYFSSTAQKDCFNALGVERYVVVATLDKDTCDICGDMDGKVFRMSEYEEGLTAPPFHPWCRCCTAPWYEDLQNLGARAARDGNSQTFYVPRDTTYKNWMAQAVQTAPVAQSGGALNNSQNPVTIMDIVERATGAKKGTPLDLQTAVQGANPNYTTGGAPYHVNCQRCVPTYEMRRRGYDVIAKPKPAANNTVLWGSEPFADSAGNPVSYTMNQTEAAVKRELKNAPDGARYGIYVAWKGRNRGAHVFVAEKQGGVVRYIDPQPGNLDASGYFALGRPGQFGYLRMDNLDITADESILQATMEVKQP</sequence>